<dbReference type="Proteomes" id="UP001151760">
    <property type="component" value="Unassembled WGS sequence"/>
</dbReference>
<gene>
    <name evidence="1" type="ORF">Tco_0876297</name>
</gene>
<comment type="caution">
    <text evidence="1">The sequence shown here is derived from an EMBL/GenBank/DDBJ whole genome shotgun (WGS) entry which is preliminary data.</text>
</comment>
<reference evidence="1" key="1">
    <citation type="journal article" date="2022" name="Int. J. Mol. Sci.">
        <title>Draft Genome of Tanacetum Coccineum: Genomic Comparison of Closely Related Tanacetum-Family Plants.</title>
        <authorList>
            <person name="Yamashiro T."/>
            <person name="Shiraishi A."/>
            <person name="Nakayama K."/>
            <person name="Satake H."/>
        </authorList>
    </citation>
    <scope>NUCLEOTIDE SEQUENCE</scope>
</reference>
<evidence type="ECO:0000313" key="2">
    <source>
        <dbReference type="Proteomes" id="UP001151760"/>
    </source>
</evidence>
<dbReference type="EMBL" id="BQNB010013571">
    <property type="protein sequence ID" value="GJT17591.1"/>
    <property type="molecule type" value="Genomic_DNA"/>
</dbReference>
<sequence length="110" mass="12975">MHEFDSLLAVLRGYRSDGVQKLEIAGFDKWLRAYCPTNHYNYMTSNIVESVNSLSRFVRKLPVMRLAEYFRGLLQRWYCEKGEKYKDASDDELTPWTAAKVKDRMLKSLN</sequence>
<protein>
    <recommendedName>
        <fullName evidence="3">Transposase</fullName>
    </recommendedName>
</protein>
<evidence type="ECO:0000313" key="1">
    <source>
        <dbReference type="EMBL" id="GJT17591.1"/>
    </source>
</evidence>
<accession>A0ABQ5BS53</accession>
<keyword evidence="2" id="KW-1185">Reference proteome</keyword>
<proteinExistence type="predicted"/>
<evidence type="ECO:0008006" key="3">
    <source>
        <dbReference type="Google" id="ProtNLM"/>
    </source>
</evidence>
<organism evidence="1 2">
    <name type="scientific">Tanacetum coccineum</name>
    <dbReference type="NCBI Taxonomy" id="301880"/>
    <lineage>
        <taxon>Eukaryota</taxon>
        <taxon>Viridiplantae</taxon>
        <taxon>Streptophyta</taxon>
        <taxon>Embryophyta</taxon>
        <taxon>Tracheophyta</taxon>
        <taxon>Spermatophyta</taxon>
        <taxon>Magnoliopsida</taxon>
        <taxon>eudicotyledons</taxon>
        <taxon>Gunneridae</taxon>
        <taxon>Pentapetalae</taxon>
        <taxon>asterids</taxon>
        <taxon>campanulids</taxon>
        <taxon>Asterales</taxon>
        <taxon>Asteraceae</taxon>
        <taxon>Asteroideae</taxon>
        <taxon>Anthemideae</taxon>
        <taxon>Anthemidinae</taxon>
        <taxon>Tanacetum</taxon>
    </lineage>
</organism>
<reference evidence="1" key="2">
    <citation type="submission" date="2022-01" db="EMBL/GenBank/DDBJ databases">
        <authorList>
            <person name="Yamashiro T."/>
            <person name="Shiraishi A."/>
            <person name="Satake H."/>
            <person name="Nakayama K."/>
        </authorList>
    </citation>
    <scope>NUCLEOTIDE SEQUENCE</scope>
</reference>
<name>A0ABQ5BS53_9ASTR</name>